<dbReference type="Proteomes" id="UP001138540">
    <property type="component" value="Unassembled WGS sequence"/>
</dbReference>
<gene>
    <name evidence="1" type="ORF">HNP60_002964</name>
</gene>
<evidence type="ECO:0000313" key="2">
    <source>
        <dbReference type="Proteomes" id="UP001138540"/>
    </source>
</evidence>
<keyword evidence="2" id="KW-1185">Reference proteome</keyword>
<name>A0ABR6NI96_9SPHN</name>
<reference evidence="1 2" key="1">
    <citation type="submission" date="2020-08" db="EMBL/GenBank/DDBJ databases">
        <title>Exploring microbial biodiversity for novel pathways involved in the catabolism of aromatic compounds derived from lignin.</title>
        <authorList>
            <person name="Elkins J."/>
        </authorList>
    </citation>
    <scope>NUCLEOTIDE SEQUENCE [LARGE SCALE GENOMIC DNA]</scope>
    <source>
        <strain evidence="1 2">B1D3A</strain>
    </source>
</reference>
<accession>A0ABR6NI96</accession>
<protein>
    <submittedName>
        <fullName evidence="1">Uncharacterized protein</fullName>
    </submittedName>
</protein>
<proteinExistence type="predicted"/>
<dbReference type="RefSeq" id="WP_184053306.1">
    <property type="nucleotide sequence ID" value="NZ_JACHKA010000001.1"/>
</dbReference>
<evidence type="ECO:0000313" key="1">
    <source>
        <dbReference type="EMBL" id="MBB5986990.1"/>
    </source>
</evidence>
<dbReference type="EMBL" id="JACHKA010000001">
    <property type="protein sequence ID" value="MBB5986990.1"/>
    <property type="molecule type" value="Genomic_DNA"/>
</dbReference>
<organism evidence="1 2">
    <name type="scientific">Sphingobium lignivorans</name>
    <dbReference type="NCBI Taxonomy" id="2735886"/>
    <lineage>
        <taxon>Bacteria</taxon>
        <taxon>Pseudomonadati</taxon>
        <taxon>Pseudomonadota</taxon>
        <taxon>Alphaproteobacteria</taxon>
        <taxon>Sphingomonadales</taxon>
        <taxon>Sphingomonadaceae</taxon>
        <taxon>Sphingobium</taxon>
    </lineage>
</organism>
<sequence>MFKIQETTGLVVADDTKSTITAIDRAILCKTRLASSIIEASEQSGLPMAQSQKLLEGMARGFDHLVAGRGDMLSVVRHLTAIKGGSSLKVVDFGCPDGLGPDLAKPAVTIETARAD</sequence>
<comment type="caution">
    <text evidence="1">The sequence shown here is derived from an EMBL/GenBank/DDBJ whole genome shotgun (WGS) entry which is preliminary data.</text>
</comment>